<organism evidence="2 3">
    <name type="scientific">Passalora fulva</name>
    <name type="common">Tomato leaf mold</name>
    <name type="synonym">Cladosporium fulvum</name>
    <dbReference type="NCBI Taxonomy" id="5499"/>
    <lineage>
        <taxon>Eukaryota</taxon>
        <taxon>Fungi</taxon>
        <taxon>Dikarya</taxon>
        <taxon>Ascomycota</taxon>
        <taxon>Pezizomycotina</taxon>
        <taxon>Dothideomycetes</taxon>
        <taxon>Dothideomycetidae</taxon>
        <taxon>Mycosphaerellales</taxon>
        <taxon>Mycosphaerellaceae</taxon>
        <taxon>Fulvia</taxon>
    </lineage>
</organism>
<keyword evidence="3" id="KW-1185">Reference proteome</keyword>
<dbReference type="AlphaFoldDB" id="A0A9Q8LEN3"/>
<proteinExistence type="predicted"/>
<gene>
    <name evidence="2" type="ORF">CLAFUR5_04922</name>
</gene>
<dbReference type="GeneID" id="71984800"/>
<sequence>MSTKVTVTVEVTHEVAERIKTDNCPPHLMQPLLASLRKDLVAAIKGTSDIVLRINNGESKSVTESTPTGGTKHTTVRPSAPASNGTYEIKIQETHNVTDEDGLDWTVEVNNRMTVQRLKQALQDDYIGDVRLFVDYLEFYSIEMDDRKTLGHYKLVADSVVKMTIDVHEVYA</sequence>
<reference evidence="2" key="2">
    <citation type="journal article" date="2022" name="Microb. Genom.">
        <title>A chromosome-scale genome assembly of the tomato pathogen Cladosporium fulvum reveals a compartmentalized genome architecture and the presence of a dispensable chromosome.</title>
        <authorList>
            <person name="Zaccaron A.Z."/>
            <person name="Chen L.H."/>
            <person name="Samaras A."/>
            <person name="Stergiopoulos I."/>
        </authorList>
    </citation>
    <scope>NUCLEOTIDE SEQUENCE</scope>
    <source>
        <strain evidence="2">Race5_Kim</strain>
    </source>
</reference>
<feature type="region of interest" description="Disordered" evidence="1">
    <location>
        <begin position="59"/>
        <end position="83"/>
    </location>
</feature>
<protein>
    <recommendedName>
        <fullName evidence="4">Ubiquitin-like domain-containing protein</fullName>
    </recommendedName>
</protein>
<evidence type="ECO:0000313" key="3">
    <source>
        <dbReference type="Proteomes" id="UP000756132"/>
    </source>
</evidence>
<reference evidence="2" key="1">
    <citation type="submission" date="2021-12" db="EMBL/GenBank/DDBJ databases">
        <authorList>
            <person name="Zaccaron A."/>
            <person name="Stergiopoulos I."/>
        </authorList>
    </citation>
    <scope>NUCLEOTIDE SEQUENCE</scope>
    <source>
        <strain evidence="2">Race5_Kim</strain>
    </source>
</reference>
<evidence type="ECO:0000313" key="2">
    <source>
        <dbReference type="EMBL" id="UJO15834.1"/>
    </source>
</evidence>
<dbReference type="EMBL" id="CP090166">
    <property type="protein sequence ID" value="UJO15834.1"/>
    <property type="molecule type" value="Genomic_DNA"/>
</dbReference>
<dbReference type="RefSeq" id="XP_047760200.1">
    <property type="nucleotide sequence ID" value="XM_047904070.1"/>
</dbReference>
<evidence type="ECO:0000256" key="1">
    <source>
        <dbReference type="SAM" id="MobiDB-lite"/>
    </source>
</evidence>
<accession>A0A9Q8LEN3</accession>
<dbReference type="Proteomes" id="UP000756132">
    <property type="component" value="Chromosome 4"/>
</dbReference>
<name>A0A9Q8LEN3_PASFU</name>
<dbReference type="CDD" id="cd17039">
    <property type="entry name" value="Ubl_ubiquitin_like"/>
    <property type="match status" value="1"/>
</dbReference>
<dbReference type="SUPFAM" id="SSF54236">
    <property type="entry name" value="Ubiquitin-like"/>
    <property type="match status" value="1"/>
</dbReference>
<evidence type="ECO:0008006" key="4">
    <source>
        <dbReference type="Google" id="ProtNLM"/>
    </source>
</evidence>
<dbReference type="Gene3D" id="3.10.20.90">
    <property type="entry name" value="Phosphatidylinositol 3-kinase Catalytic Subunit, Chain A, domain 1"/>
    <property type="match status" value="1"/>
</dbReference>
<dbReference type="KEGG" id="ffu:CLAFUR5_04922"/>
<dbReference type="InterPro" id="IPR029071">
    <property type="entry name" value="Ubiquitin-like_domsf"/>
</dbReference>